<dbReference type="InterPro" id="IPR011009">
    <property type="entry name" value="Kinase-like_dom_sf"/>
</dbReference>
<name>A0A6A5YA95_9PLEO</name>
<dbReference type="PANTHER" id="PTHR44329">
    <property type="entry name" value="SERINE/THREONINE-PROTEIN KINASE TNNI3K-RELATED"/>
    <property type="match status" value="1"/>
</dbReference>
<dbReference type="EMBL" id="ML978066">
    <property type="protein sequence ID" value="KAF2022143.1"/>
    <property type="molecule type" value="Genomic_DNA"/>
</dbReference>
<evidence type="ECO:0008006" key="3">
    <source>
        <dbReference type="Google" id="ProtNLM"/>
    </source>
</evidence>
<protein>
    <recommendedName>
        <fullName evidence="3">Kinase-like protein</fullName>
    </recommendedName>
</protein>
<dbReference type="OrthoDB" id="4062651at2759"/>
<dbReference type="Proteomes" id="UP000799778">
    <property type="component" value="Unassembled WGS sequence"/>
</dbReference>
<evidence type="ECO:0000313" key="2">
    <source>
        <dbReference type="Proteomes" id="UP000799778"/>
    </source>
</evidence>
<dbReference type="GeneID" id="54290943"/>
<sequence>MDYKSPNAFFINEVLARRLEYRKRRQETNLFPPRGRPILEQMSESDSGPVPSETFWIEDGTPFGQCVRIYDVPGTLSGEILRLRQPMPQYDGHFQVHGDDITPLDSSIPLPEDEYIDDSEDTSEPLSTRIIQLLGKSTSGELVFEKYLTRYKVGRFCSIAIYKRWVLDIIEALKCLHSIGIIHKDLRVDNLLWSVDGQRAIVCDLESRWGQRQAPEVSQNRGLDAGWTAKSDIYDLGDCIKGMVYNNAPITRQVEWPVPPPFESIVEACMRTNPKDRPTLDELQVLVEAIDDGDEVQS</sequence>
<reference evidence="1" key="1">
    <citation type="journal article" date="2020" name="Stud. Mycol.">
        <title>101 Dothideomycetes genomes: a test case for predicting lifestyles and emergence of pathogens.</title>
        <authorList>
            <person name="Haridas S."/>
            <person name="Albert R."/>
            <person name="Binder M."/>
            <person name="Bloem J."/>
            <person name="Labutti K."/>
            <person name="Salamov A."/>
            <person name="Andreopoulos B."/>
            <person name="Baker S."/>
            <person name="Barry K."/>
            <person name="Bills G."/>
            <person name="Bluhm B."/>
            <person name="Cannon C."/>
            <person name="Castanera R."/>
            <person name="Culley D."/>
            <person name="Daum C."/>
            <person name="Ezra D."/>
            <person name="Gonzalez J."/>
            <person name="Henrissat B."/>
            <person name="Kuo A."/>
            <person name="Liang C."/>
            <person name="Lipzen A."/>
            <person name="Lutzoni F."/>
            <person name="Magnuson J."/>
            <person name="Mondo S."/>
            <person name="Nolan M."/>
            <person name="Ohm R."/>
            <person name="Pangilinan J."/>
            <person name="Park H.-J."/>
            <person name="Ramirez L."/>
            <person name="Alfaro M."/>
            <person name="Sun H."/>
            <person name="Tritt A."/>
            <person name="Yoshinaga Y."/>
            <person name="Zwiers L.-H."/>
            <person name="Turgeon B."/>
            <person name="Goodwin S."/>
            <person name="Spatafora J."/>
            <person name="Crous P."/>
            <person name="Grigoriev I."/>
        </authorList>
    </citation>
    <scope>NUCLEOTIDE SEQUENCE</scope>
    <source>
        <strain evidence="1">CBS 175.79</strain>
    </source>
</reference>
<gene>
    <name evidence="1" type="ORF">BU24DRAFT_488419</name>
</gene>
<accession>A0A6A5YA95</accession>
<keyword evidence="2" id="KW-1185">Reference proteome</keyword>
<proteinExistence type="predicted"/>
<dbReference type="AlphaFoldDB" id="A0A6A5YA95"/>
<evidence type="ECO:0000313" key="1">
    <source>
        <dbReference type="EMBL" id="KAF2022143.1"/>
    </source>
</evidence>
<dbReference type="Gene3D" id="1.10.510.10">
    <property type="entry name" value="Transferase(Phosphotransferase) domain 1"/>
    <property type="match status" value="1"/>
</dbReference>
<organism evidence="1 2">
    <name type="scientific">Aaosphaeria arxii CBS 175.79</name>
    <dbReference type="NCBI Taxonomy" id="1450172"/>
    <lineage>
        <taxon>Eukaryota</taxon>
        <taxon>Fungi</taxon>
        <taxon>Dikarya</taxon>
        <taxon>Ascomycota</taxon>
        <taxon>Pezizomycotina</taxon>
        <taxon>Dothideomycetes</taxon>
        <taxon>Pleosporomycetidae</taxon>
        <taxon>Pleosporales</taxon>
        <taxon>Pleosporales incertae sedis</taxon>
        <taxon>Aaosphaeria</taxon>
    </lineage>
</organism>
<dbReference type="GO" id="GO:0004674">
    <property type="term" value="F:protein serine/threonine kinase activity"/>
    <property type="evidence" value="ECO:0007669"/>
    <property type="project" value="TreeGrafter"/>
</dbReference>
<dbReference type="InterPro" id="IPR051681">
    <property type="entry name" value="Ser/Thr_Kinases-Pseudokinases"/>
</dbReference>
<dbReference type="SUPFAM" id="SSF56112">
    <property type="entry name" value="Protein kinase-like (PK-like)"/>
    <property type="match status" value="1"/>
</dbReference>
<dbReference type="RefSeq" id="XP_033390482.1">
    <property type="nucleotide sequence ID" value="XM_033533546.1"/>
</dbReference>